<dbReference type="PANTHER" id="PTHR32305">
    <property type="match status" value="1"/>
</dbReference>
<accession>A0AA37T7N3</accession>
<dbReference type="SUPFAM" id="SSF69318">
    <property type="entry name" value="Integrin alpha N-terminal domain"/>
    <property type="match status" value="2"/>
</dbReference>
<dbReference type="InterPro" id="IPR003284">
    <property type="entry name" value="Sal_SpvB"/>
</dbReference>
<dbReference type="InterPro" id="IPR013517">
    <property type="entry name" value="FG-GAP"/>
</dbReference>
<comment type="caution">
    <text evidence="7">The sequence shown here is derived from an EMBL/GenBank/DDBJ whole genome shotgun (WGS) entry which is preliminary data.</text>
</comment>
<evidence type="ECO:0000256" key="1">
    <source>
        <dbReference type="ARBA" id="ARBA00004613"/>
    </source>
</evidence>
<dbReference type="Gene3D" id="2.40.128.630">
    <property type="match status" value="1"/>
</dbReference>
<feature type="domain" description="Pyrrolo-quinoline quinone repeat" evidence="6">
    <location>
        <begin position="922"/>
        <end position="1053"/>
    </location>
</feature>
<sequence length="3661" mass="401538">MKNNGIKQWMKLGSGVSGLVKTLNKAVSFFSFKRVFLLHSLFLSCALFAQPHPSVTFTDVSFTNGNNGFSYADEFKFQTRTLTCAVQNTNSPDDGEECVHSWIQARAYHVNDSSRPFWVSQKIEAPEVSSYSIPSIDVSFTVPFEGIEDELIELKIFWSERNDYWESCDEGDEYGCQGAGSYSNITAPIASYYIEHRHVPPPSSATAAISSQNINVADKTSSYTLTWGKNTSGGPVETFLIQEKIGTQGEWKTIGTHTTSGDSFTYKPAFSGDTANYRYSNNNNGDNGTLAITKDIGNSGQQFFYQVQARSAVGNSSPTSTNVTVNANSEPTISFRAPSDNQRILLPGDTQYIPISVGDILTFIPKEPEPVDLTVTVDVYDGDGIESVTFKLVDANGSTVRGPDTVAGTVNANGGYNTSGEFTHTWFNFTEACVNCKVIVTVKDGSGFTTDSYGQRVRVGKDPSSSLVFVNGAGQSLGTQLNVQENHTVRIKANVTAHDGTLNNIEYLNFPCAMDTSQGQPNGTRFNKTFSWEAKLNNPGCSSNTVRFYPQIKVNDSNGGSALTEALTLHVKPSEPPAAPNQLNAVEHTSRPNTLSGAAPEFNSTSSLFNVRWNSQGGDDYVLYWTKTPFGAEQPVFNEDAWQSIPRGGRLEHAFVARENVTYYFAVKACWRITRGAGSGNYCGNASEIVQVNVQSTDLVPVLSVDSPNNMGQYTLTMGSVSVAGQTYGLQQRRLTGGETPWESVNPNGRLTSHRYTLSSQRPGRYAYRFNVCEGNNCTAFSNEVIVEVFAPQPLSGQVEESNQTLSISGLWLPANSVVSIEALSDASIREEYRAGQQGVRHIVVNNTGEFEFTGLPLSDALFSAYRGVGVKVTVTAENGVSGSYPLLASQSQTFVEYSASASSVYYDALGTPKAIYVGAGNSLYALDPQTGEDLVGWPFTTYGNIVAKPVIDGVNGNVFVGSRDNTFYAINSSGFSVWRVLTGSDIVASALLDGDGNVYFGNMDGLLYKADTETGTLDWAYNATDAITSAPQLANSGQTILVTTNTGALHAIGRGVLSGQLYTWSDAFNRTLLGDGVDANGNPNEWQPDPAYINYFTQIGRLYYLLLKNYHINEAEADNPLDRTVMTFWTYVMSNRGNLDEVSQAFLSSNLDITRRLARLSHEEFLNALFAYALPNSNGDARQLTFTHGDNQNYNALLSGLNSGQFTRAHVASLFAQASNFAVFDRELEDAFDFFYPPENITFNFSCEVNEQDLTRRELYLLDCDQDQLPDYWELIYFGDIETQSGQDISPNSGESLVEVYSGRRDPCAQVCNREVSTESQEPASLPSLSSLGLSTDDLALSDQLQLTSGSFRVSESGAAMYNIAIAALPGTAGVAPQIALGYSSQSGNGLVGRGWSISGLSSISRCRQTLGQDNANYPINWTERDRYCLDGQRLVVVSGEYGALNAVYRTEVDSQVVVTSYGGDVGSPDYFVAEKKDGSLTFYGDLSSVNNSQLKTEDDHILTWAQSRFEDSVGNGVDYFYKTVGGHRIDRIDYAYGNSSTPAASTQFNYEGDRKDPIVGAVGGYTFETNHLLKSIEVINNEIGQTLRKYHLNYIPFSTSFNHINKLESIQEEGADGTLLKPLVFGWKNNYSNDFAFDRSYEVADSHERQSVSSQFMADINGDAYSDYVWVESRREDGKKTIGRQYISYVYGGKGGFNFDDKHHIRIRSNGWLSRRVQPIDINADGRSDIAFFERADGERGTHWKVLISEPQGDQWGLPEGVLDKRGEPTDSRAIIINVEDETTNFIDVNGDGLSDAVSLSGYRLLERNPNASDSDANYYRYGDEIPFIQPELEPWDGYIAELSEENGDYYSLEAQSTYIAPGGAGDFNGDGVMDFIVMHTAAVSGTNTFFGNVGQLTRFYAATVVDDKITVIAKLMEYMQGNSLDNDQEFRYQESDYRRHVTLEQSVQVVDFNGDGLSDALLKYDMPQDVPESLGAPDFDRNKQDLYTYRLNNGNGFDEETVIGVYHEDDSIQLADFNSDGKADLITVSEDESSPDIYLRRWLGRGFTESYYLGRSLTGDSVQHTLMDITADGRLDILARRSRISGGRNRTSLSVFHAEFDGEVMDVIDTVTNGFGATTKIHYGSLVDLKGEVSVPEKTNEYYQSLRDNLPYSAAIEEHTSKVDPHTLGKYRPVFDVISPMNVVVKVESSAPAVNDEDEVDIDAMSAVSYEYGTLRVQASGRGLLGFDSLTSIDEQTKVRTTTRYRQDFPFIGYPLSTLVEVPTDGGYKPISASTNVWKLRGWSESDNGHNRNVAANEGTAALGALHMYLAESVETNFDLEEAKQGGGAPLATVTTITGEPDEHGNAGLVTVTTVGNGESFTQVTRSEYDSKSLSFDNAHHTLSSYRQLGRLSRVEVRHERQTLTGNDTATRVSAFEYYDAGHEAGLMKAEIIEPDLSEFRVRTEYQYDDFGNKRATTVSGAEVAVSEVEGNSHLGDLSRSSTTTFDERGRYANQTTNALGQVTETVLSRNPFGQPSVVEDVNGVVSQTLFTPMGVPYLNYSSNGAYSVTLHRPIGADCPNGGALITQQWQAGGGQSFECLDTLGRSVRQASKRFNGRWSFVDTQYDALNRVLKTSEPFAPGTSDSDLLWSRVTYDEQGRVIRAEAPGIHEPILTRYDRFSVIETNPLGQQKRNENNAMGELVKITNGLGAGSDADTESTIEYHYDAQGNLEDTVTRSAAGESTVTIEYDLVGRKMYMNDPDKGEWRYTFNALGELREQMDAKGQKVIMAYDELGREVHRWDYINNAGSSELESHSQWVYNNAQKGSGRNGRGALEQVIQSDGYREAYFYDDLGRAVESHTFIPEVNNSDNTEVFKSFTAYDAIGRVWKTFDAASTEIADSEWEYTGVRNVYNNHGYLWQVVDAMELDRAAKRTFQTVQAMDLRGNATSILYENGLTSTRVYDDETGRLRALRTTTALGDEVQSLSYDWDDVGNLEYRHDHVQGLREDFEYDALNRIEEAALNNGTSQTLSYDAFGNIRSKSGVGTYQYGSECNANQNAGPHAVCATSDGVQYFYDANGNLIRETASGEWGGRTFAYTTFDKPNRITKGNHTVTFDYGPSRSRYRRVDSGNGETTTTLYLGNVERISYQGGDKHGTTEMKRYIGASLITLTVGGSEGYTQETAQVMLKDHLGSTDVITNMVGDISVAQRMSFDVWGQRRNVTDWDNFGFSELSNFDHSNTTKGFTGHEMLDEVGVVHMNGRIYDARLGRFLQADPHVDGATNTQGFNRYAYVHNNPLNATDPSGYFSFKGLYKAQMRMTGRWALHKYLANHSPGLASVIQVGLNFIPYFGQLASAHFSFDQSFFATRSFNQAFRSGAISYISSAAFNAVGEYFGAVDSTRTLWGAKGLFAQGVAHGVVGGVMAELQGGKFGHGFAAAGVGFAAGATAEVNNWSTGAQFAVSVIAGGTASEITGGKFANGAVTSAFGFIFNQLNHPAEPDAQKGADPDIGGYSPVPGTYLNENGEAVTVDLQVYGNGNEALVSADGTTAYQFDHRTGLLVNPLATGVAGEACVLACLAPIARGLQLLRGSTVTVTSWAGAGQTADLAAGRWVMVGGATRWNYARTFLWGPQSRGGQIIWRGYSRNPFSNSITGTVPRSSVGWPTGRNFFRGFFGQRQLK</sequence>
<evidence type="ECO:0000313" key="7">
    <source>
        <dbReference type="EMBL" id="GLS26533.1"/>
    </source>
</evidence>
<gene>
    <name evidence="7" type="ORF">GCM10007877_22490</name>
</gene>
<dbReference type="Pfam" id="PF13517">
    <property type="entry name" value="FG-GAP_3"/>
    <property type="match status" value="1"/>
</dbReference>
<dbReference type="InterPro" id="IPR002372">
    <property type="entry name" value="PQQ_rpt_dom"/>
</dbReference>
<dbReference type="InterPro" id="IPR050708">
    <property type="entry name" value="T6SS_VgrG/RHS"/>
</dbReference>
<dbReference type="InterPro" id="IPR018391">
    <property type="entry name" value="PQQ_b-propeller_rpt"/>
</dbReference>
<evidence type="ECO:0000313" key="8">
    <source>
        <dbReference type="Proteomes" id="UP001156870"/>
    </source>
</evidence>
<dbReference type="SMART" id="SM00564">
    <property type="entry name" value="PQQ"/>
    <property type="match status" value="3"/>
</dbReference>
<evidence type="ECO:0000256" key="4">
    <source>
        <dbReference type="ARBA" id="ARBA00023026"/>
    </source>
</evidence>
<feature type="signal peptide" evidence="5">
    <location>
        <begin position="1"/>
        <end position="49"/>
    </location>
</feature>
<protein>
    <recommendedName>
        <fullName evidence="6">Pyrrolo-quinoline quinone repeat domain-containing protein</fullName>
    </recommendedName>
</protein>
<dbReference type="GO" id="GO:0005576">
    <property type="term" value="C:extracellular region"/>
    <property type="evidence" value="ECO:0007669"/>
    <property type="project" value="UniProtKB-SubCell"/>
</dbReference>
<organism evidence="7 8">
    <name type="scientific">Marinibactrum halimedae</name>
    <dbReference type="NCBI Taxonomy" id="1444977"/>
    <lineage>
        <taxon>Bacteria</taxon>
        <taxon>Pseudomonadati</taxon>
        <taxon>Pseudomonadota</taxon>
        <taxon>Gammaproteobacteria</taxon>
        <taxon>Cellvibrionales</taxon>
        <taxon>Cellvibrionaceae</taxon>
        <taxon>Marinibactrum</taxon>
    </lineage>
</organism>
<keyword evidence="2" id="KW-0964">Secreted</keyword>
<evidence type="ECO:0000256" key="2">
    <source>
        <dbReference type="ARBA" id="ARBA00022525"/>
    </source>
</evidence>
<name>A0AA37T7N3_9GAMM</name>
<dbReference type="Pfam" id="PF03534">
    <property type="entry name" value="SpvB"/>
    <property type="match status" value="1"/>
</dbReference>
<keyword evidence="4" id="KW-0843">Virulence</keyword>
<evidence type="ECO:0000259" key="6">
    <source>
        <dbReference type="Pfam" id="PF13360"/>
    </source>
</evidence>
<dbReference type="InterPro" id="IPR022385">
    <property type="entry name" value="Rhs_assc_core"/>
</dbReference>
<dbReference type="Proteomes" id="UP001156870">
    <property type="component" value="Unassembled WGS sequence"/>
</dbReference>
<dbReference type="RefSeq" id="WP_232593191.1">
    <property type="nucleotide sequence ID" value="NZ_BSPD01000056.1"/>
</dbReference>
<dbReference type="InterPro" id="IPR013783">
    <property type="entry name" value="Ig-like_fold"/>
</dbReference>
<evidence type="ECO:0000256" key="5">
    <source>
        <dbReference type="SAM" id="SignalP"/>
    </source>
</evidence>
<dbReference type="GO" id="GO:0005737">
    <property type="term" value="C:cytoplasm"/>
    <property type="evidence" value="ECO:0007669"/>
    <property type="project" value="InterPro"/>
</dbReference>
<evidence type="ECO:0000256" key="3">
    <source>
        <dbReference type="ARBA" id="ARBA00022729"/>
    </source>
</evidence>
<dbReference type="InterPro" id="IPR028994">
    <property type="entry name" value="Integrin_alpha_N"/>
</dbReference>
<dbReference type="InterPro" id="IPR011047">
    <property type="entry name" value="Quinoprotein_ADH-like_sf"/>
</dbReference>
<dbReference type="Gene3D" id="2.40.10.480">
    <property type="match status" value="1"/>
</dbReference>
<dbReference type="PANTHER" id="PTHR32305:SF15">
    <property type="entry name" value="PROTEIN RHSA-RELATED"/>
    <property type="match status" value="1"/>
</dbReference>
<dbReference type="Gene3D" id="2.60.40.10">
    <property type="entry name" value="Immunoglobulins"/>
    <property type="match status" value="1"/>
</dbReference>
<dbReference type="EMBL" id="BSPD01000056">
    <property type="protein sequence ID" value="GLS26533.1"/>
    <property type="molecule type" value="Genomic_DNA"/>
</dbReference>
<reference evidence="7 8" key="1">
    <citation type="journal article" date="2014" name="Int. J. Syst. Evol. Microbiol.">
        <title>Complete genome sequence of Corynebacterium casei LMG S-19264T (=DSM 44701T), isolated from a smear-ripened cheese.</title>
        <authorList>
            <consortium name="US DOE Joint Genome Institute (JGI-PGF)"/>
            <person name="Walter F."/>
            <person name="Albersmeier A."/>
            <person name="Kalinowski J."/>
            <person name="Ruckert C."/>
        </authorList>
    </citation>
    <scope>NUCLEOTIDE SEQUENCE [LARGE SCALE GENOMIC DNA]</scope>
    <source>
        <strain evidence="7 8">NBRC 110095</strain>
    </source>
</reference>
<proteinExistence type="predicted"/>
<dbReference type="SUPFAM" id="SSF50998">
    <property type="entry name" value="Quinoprotein alcohol dehydrogenase-like"/>
    <property type="match status" value="1"/>
</dbReference>
<keyword evidence="3 5" id="KW-0732">Signal</keyword>
<dbReference type="NCBIfam" id="TIGR03696">
    <property type="entry name" value="Rhs_assc_core"/>
    <property type="match status" value="1"/>
</dbReference>
<dbReference type="Gene3D" id="2.180.10.10">
    <property type="entry name" value="RHS repeat-associated core"/>
    <property type="match status" value="1"/>
</dbReference>
<feature type="chain" id="PRO_5041228193" description="Pyrrolo-quinoline quinone repeat domain-containing protein" evidence="5">
    <location>
        <begin position="50"/>
        <end position="3661"/>
    </location>
</feature>
<keyword evidence="8" id="KW-1185">Reference proteome</keyword>
<comment type="subcellular location">
    <subcellularLocation>
        <location evidence="1">Secreted</location>
    </subcellularLocation>
</comment>
<dbReference type="Pfam" id="PF13360">
    <property type="entry name" value="PQQ_2"/>
    <property type="match status" value="1"/>
</dbReference>